<name>A0ABS3RE49_9ACTN</name>
<evidence type="ECO:0000313" key="3">
    <source>
        <dbReference type="Proteomes" id="UP000666915"/>
    </source>
</evidence>
<feature type="compositionally biased region" description="Basic and acidic residues" evidence="1">
    <location>
        <begin position="33"/>
        <end position="53"/>
    </location>
</feature>
<protein>
    <submittedName>
        <fullName evidence="2">Uncharacterized protein</fullName>
    </submittedName>
</protein>
<keyword evidence="3" id="KW-1185">Reference proteome</keyword>
<comment type="caution">
    <text evidence="2">The sequence shown here is derived from an EMBL/GenBank/DDBJ whole genome shotgun (WGS) entry which is preliminary data.</text>
</comment>
<feature type="region of interest" description="Disordered" evidence="1">
    <location>
        <begin position="30"/>
        <end position="53"/>
    </location>
</feature>
<sequence length="188" mass="20877">MNSTISAIVIALMGIGGTLASALLTQQSANNNKRQELDRSEQQRREEREYHARQEAMDARRACYVGLNTAARLFLTELTNYLHALSAGESLDAVHSQVEDVRREHRARHAEAQMIVPDDVLAAASAVNIQLGNLYGILKRCEQGDPTLGEMSKETEGMRARTWDLLAEMRALMREDLGIASQGNSMDH</sequence>
<evidence type="ECO:0000256" key="1">
    <source>
        <dbReference type="SAM" id="MobiDB-lite"/>
    </source>
</evidence>
<dbReference type="Proteomes" id="UP000666915">
    <property type="component" value="Unassembled WGS sequence"/>
</dbReference>
<accession>A0ABS3RE49</accession>
<organism evidence="2 3">
    <name type="scientific">Actinomadura nitritigenes</name>
    <dbReference type="NCBI Taxonomy" id="134602"/>
    <lineage>
        <taxon>Bacteria</taxon>
        <taxon>Bacillati</taxon>
        <taxon>Actinomycetota</taxon>
        <taxon>Actinomycetes</taxon>
        <taxon>Streptosporangiales</taxon>
        <taxon>Thermomonosporaceae</taxon>
        <taxon>Actinomadura</taxon>
    </lineage>
</organism>
<gene>
    <name evidence="2" type="ORF">J4557_40775</name>
</gene>
<dbReference type="EMBL" id="JAGEOK010000038">
    <property type="protein sequence ID" value="MBO2443874.1"/>
    <property type="molecule type" value="Genomic_DNA"/>
</dbReference>
<proteinExistence type="predicted"/>
<dbReference type="RefSeq" id="WP_208272186.1">
    <property type="nucleotide sequence ID" value="NZ_BAAAGM010000062.1"/>
</dbReference>
<reference evidence="2 3" key="1">
    <citation type="submission" date="2021-03" db="EMBL/GenBank/DDBJ databases">
        <authorList>
            <person name="Kanchanasin P."/>
            <person name="Saeng-In P."/>
            <person name="Phongsopitanun W."/>
            <person name="Yuki M."/>
            <person name="Kudo T."/>
            <person name="Ohkuma M."/>
            <person name="Tanasupawat S."/>
        </authorList>
    </citation>
    <scope>NUCLEOTIDE SEQUENCE [LARGE SCALE GENOMIC DNA]</scope>
    <source>
        <strain evidence="2 3">L46</strain>
    </source>
</reference>
<evidence type="ECO:0000313" key="2">
    <source>
        <dbReference type="EMBL" id="MBO2443874.1"/>
    </source>
</evidence>